<accession>A0A0F9GQT1</accession>
<gene>
    <name evidence="2" type="ORF">LCGC14_2154840</name>
</gene>
<dbReference type="SUPFAM" id="SSF57938">
    <property type="entry name" value="DnaJ/Hsp40 cysteine-rich domain"/>
    <property type="match status" value="1"/>
</dbReference>
<protein>
    <recommendedName>
        <fullName evidence="3">CR-type domain-containing protein</fullName>
    </recommendedName>
</protein>
<feature type="region of interest" description="Disordered" evidence="1">
    <location>
        <begin position="38"/>
        <end position="60"/>
    </location>
</feature>
<comment type="caution">
    <text evidence="2">The sequence shown here is derived from an EMBL/GenBank/DDBJ whole genome shotgun (WGS) entry which is preliminary data.</text>
</comment>
<name>A0A0F9GQT1_9ZZZZ</name>
<reference evidence="2" key="1">
    <citation type="journal article" date="2015" name="Nature">
        <title>Complex archaea that bridge the gap between prokaryotes and eukaryotes.</title>
        <authorList>
            <person name="Spang A."/>
            <person name="Saw J.H."/>
            <person name="Jorgensen S.L."/>
            <person name="Zaremba-Niedzwiedzka K."/>
            <person name="Martijn J."/>
            <person name="Lind A.E."/>
            <person name="van Eijk R."/>
            <person name="Schleper C."/>
            <person name="Guy L."/>
            <person name="Ettema T.J."/>
        </authorList>
    </citation>
    <scope>NUCLEOTIDE SEQUENCE</scope>
</reference>
<organism evidence="2">
    <name type="scientific">marine sediment metagenome</name>
    <dbReference type="NCBI Taxonomy" id="412755"/>
    <lineage>
        <taxon>unclassified sequences</taxon>
        <taxon>metagenomes</taxon>
        <taxon>ecological metagenomes</taxon>
    </lineage>
</organism>
<evidence type="ECO:0008006" key="3">
    <source>
        <dbReference type="Google" id="ProtNLM"/>
    </source>
</evidence>
<feature type="compositionally biased region" description="Basic and acidic residues" evidence="1">
    <location>
        <begin position="49"/>
        <end position="60"/>
    </location>
</feature>
<dbReference type="Gene3D" id="2.10.230.10">
    <property type="entry name" value="Heat shock protein DnaJ, cysteine-rich domain"/>
    <property type="match status" value="1"/>
</dbReference>
<dbReference type="EMBL" id="LAZR01027523">
    <property type="protein sequence ID" value="KKL65452.1"/>
    <property type="molecule type" value="Genomic_DNA"/>
</dbReference>
<evidence type="ECO:0000313" key="2">
    <source>
        <dbReference type="EMBL" id="KKL65452.1"/>
    </source>
</evidence>
<proteinExistence type="predicted"/>
<evidence type="ECO:0000256" key="1">
    <source>
        <dbReference type="SAM" id="MobiDB-lite"/>
    </source>
</evidence>
<dbReference type="AlphaFoldDB" id="A0A0F9GQT1"/>
<dbReference type="InterPro" id="IPR036410">
    <property type="entry name" value="HSP_DnaJ_Cys-rich_dom_sf"/>
</dbReference>
<sequence>MGTKNPESTLCTQCGGDGEIIHRQGFFTLFGMCPSCEGTGRKPLRAKKNPNEDLKDKLLQ</sequence>